<proteinExistence type="predicted"/>
<gene>
    <name evidence="1" type="ordered locus">CTO_0918</name>
</gene>
<name>G4NN82_CHLT4</name>
<dbReference type="PATRIC" id="fig|580047.4.peg.157"/>
<dbReference type="KEGG" id="cra:CTO_0918"/>
<sequence length="93" mass="10510">MEAPAAGEAVIENLNFPSGVWRAVRACDFKQHCLYFFPDPQGQGSFLLGFFNINSFLSLLIRKINYKEPSLQPQFLQGAHRFLVARGTRAEGY</sequence>
<reference evidence="1 2" key="1">
    <citation type="journal article" date="2011" name="J. Exp. Med.">
        <title>A live-attenuated chlamydial vaccine protects against trachoma in nonhuman primates.</title>
        <authorList>
            <person name="Kari L."/>
            <person name="Whitmire W.M."/>
            <person name="Olivares-Zavaleta N."/>
            <person name="Goheen M.M."/>
            <person name="Taylor L.D."/>
            <person name="Carlson J.H."/>
            <person name="Sturdevant G.L."/>
            <person name="Lu C."/>
            <person name="Bakios L.E."/>
            <person name="Randall L.B."/>
            <person name="Parnell M.J."/>
            <person name="Zhong G."/>
            <person name="Caldwell H.D."/>
        </authorList>
    </citation>
    <scope>NUCLEOTIDE SEQUENCE [LARGE SCALE GENOMIC DNA]</scope>
    <source>
        <strain evidence="1 2">A2497</strain>
    </source>
</reference>
<protein>
    <submittedName>
        <fullName evidence="1">Uncharacterized protein</fullName>
    </submittedName>
</protein>
<accession>G4NN82</accession>
<evidence type="ECO:0000313" key="2">
    <source>
        <dbReference type="Proteomes" id="UP000009287"/>
    </source>
</evidence>
<dbReference type="EMBL" id="CP002401">
    <property type="protein sequence ID" value="AEP34960.1"/>
    <property type="molecule type" value="Genomic_DNA"/>
</dbReference>
<dbReference type="AlphaFoldDB" id="G4NN82"/>
<dbReference type="Proteomes" id="UP000009287">
    <property type="component" value="Chromosome"/>
</dbReference>
<evidence type="ECO:0000313" key="1">
    <source>
        <dbReference type="EMBL" id="AEP34960.1"/>
    </source>
</evidence>
<organism evidence="1 2">
    <name type="scientific">Chlamydia trachomatis serovar A (strain A2497)</name>
    <dbReference type="NCBI Taxonomy" id="580047"/>
    <lineage>
        <taxon>Bacteria</taxon>
        <taxon>Pseudomonadati</taxon>
        <taxon>Chlamydiota</taxon>
        <taxon>Chlamydiia</taxon>
        <taxon>Chlamydiales</taxon>
        <taxon>Chlamydiaceae</taxon>
        <taxon>Chlamydia/Chlamydophila group</taxon>
        <taxon>Chlamydia</taxon>
    </lineage>
</organism>